<dbReference type="AlphaFoldDB" id="D8PUH4"/>
<feature type="transmembrane region" description="Helical" evidence="8">
    <location>
        <begin position="409"/>
        <end position="429"/>
    </location>
</feature>
<organism evidence="11">
    <name type="scientific">Schizophyllum commune (strain H4-8 / FGSC 9210)</name>
    <name type="common">Split gill fungus</name>
    <dbReference type="NCBI Taxonomy" id="578458"/>
    <lineage>
        <taxon>Eukaryota</taxon>
        <taxon>Fungi</taxon>
        <taxon>Dikarya</taxon>
        <taxon>Basidiomycota</taxon>
        <taxon>Agaricomycotina</taxon>
        <taxon>Agaricomycetes</taxon>
        <taxon>Agaricomycetidae</taxon>
        <taxon>Agaricales</taxon>
        <taxon>Schizophyllaceae</taxon>
        <taxon>Schizophyllum</taxon>
    </lineage>
</organism>
<keyword evidence="4 8" id="KW-0812">Transmembrane</keyword>
<evidence type="ECO:0000256" key="3">
    <source>
        <dbReference type="ARBA" id="ARBA00022448"/>
    </source>
</evidence>
<feature type="transmembrane region" description="Helical" evidence="8">
    <location>
        <begin position="168"/>
        <end position="187"/>
    </location>
</feature>
<keyword evidence="3" id="KW-0813">Transport</keyword>
<dbReference type="GeneID" id="9595253"/>
<feature type="domain" description="Major facilitator superfamily (MFS) profile" evidence="9">
    <location>
        <begin position="35"/>
        <end position="502"/>
    </location>
</feature>
<feature type="transmembrane region" description="Helical" evidence="8">
    <location>
        <begin position="31"/>
        <end position="48"/>
    </location>
</feature>
<reference evidence="10 11" key="1">
    <citation type="journal article" date="2010" name="Nat. Biotechnol.">
        <title>Genome sequence of the model mushroom Schizophyllum commune.</title>
        <authorList>
            <person name="Ohm R.A."/>
            <person name="de Jong J.F."/>
            <person name="Lugones L.G."/>
            <person name="Aerts A."/>
            <person name="Kothe E."/>
            <person name="Stajich J.E."/>
            <person name="de Vries R.P."/>
            <person name="Record E."/>
            <person name="Levasseur A."/>
            <person name="Baker S.E."/>
            <person name="Bartholomew K.A."/>
            <person name="Coutinho P.M."/>
            <person name="Erdmann S."/>
            <person name="Fowler T.J."/>
            <person name="Gathman A.C."/>
            <person name="Lombard V."/>
            <person name="Henrissat B."/>
            <person name="Knabe N."/>
            <person name="Kuees U."/>
            <person name="Lilly W.W."/>
            <person name="Lindquist E."/>
            <person name="Lucas S."/>
            <person name="Magnuson J.K."/>
            <person name="Piumi F."/>
            <person name="Raudaskoski M."/>
            <person name="Salamov A."/>
            <person name="Schmutz J."/>
            <person name="Schwarze F.W.M.R."/>
            <person name="vanKuyk P.A."/>
            <person name="Horton J.S."/>
            <person name="Grigoriev I.V."/>
            <person name="Woesten H.A.B."/>
        </authorList>
    </citation>
    <scope>NUCLEOTIDE SEQUENCE [LARGE SCALE GENOMIC DNA]</scope>
    <source>
        <strain evidence="11">H4-8 / FGSC 9210</strain>
    </source>
</reference>
<feature type="transmembrane region" description="Helical" evidence="8">
    <location>
        <begin position="109"/>
        <end position="129"/>
    </location>
</feature>
<dbReference type="InterPro" id="IPR005828">
    <property type="entry name" value="MFS_sugar_transport-like"/>
</dbReference>
<comment type="catalytic activity">
    <reaction evidence="7">
        <text>myo-inositol(out) + H(+)(out) = myo-inositol(in) + H(+)(in)</text>
        <dbReference type="Rhea" id="RHEA:60364"/>
        <dbReference type="ChEBI" id="CHEBI:15378"/>
        <dbReference type="ChEBI" id="CHEBI:17268"/>
    </reaction>
</comment>
<dbReference type="RefSeq" id="XP_003035624.1">
    <property type="nucleotide sequence ID" value="XM_003035578.1"/>
</dbReference>
<name>D8PUH4_SCHCM</name>
<evidence type="ECO:0000256" key="8">
    <source>
        <dbReference type="SAM" id="Phobius"/>
    </source>
</evidence>
<feature type="transmembrane region" description="Helical" evidence="8">
    <location>
        <begin position="82"/>
        <end position="102"/>
    </location>
</feature>
<dbReference type="InterPro" id="IPR005829">
    <property type="entry name" value="Sugar_transporter_CS"/>
</dbReference>
<dbReference type="InterPro" id="IPR020846">
    <property type="entry name" value="MFS_dom"/>
</dbReference>
<dbReference type="PRINTS" id="PR00171">
    <property type="entry name" value="SUGRTRNSPORT"/>
</dbReference>
<feature type="transmembrane region" description="Helical" evidence="8">
    <location>
        <begin position="477"/>
        <end position="498"/>
    </location>
</feature>
<dbReference type="SUPFAM" id="SSF103473">
    <property type="entry name" value="MFS general substrate transporter"/>
    <property type="match status" value="1"/>
</dbReference>
<accession>D8PUH4</accession>
<dbReference type="PROSITE" id="PS50850">
    <property type="entry name" value="MFS"/>
    <property type="match status" value="1"/>
</dbReference>
<evidence type="ECO:0000256" key="6">
    <source>
        <dbReference type="ARBA" id="ARBA00023136"/>
    </source>
</evidence>
<dbReference type="HOGENOM" id="CLU_001265_30_12_1"/>
<dbReference type="GO" id="GO:0005351">
    <property type="term" value="F:carbohydrate:proton symporter activity"/>
    <property type="evidence" value="ECO:0007669"/>
    <property type="project" value="TreeGrafter"/>
</dbReference>
<evidence type="ECO:0000256" key="5">
    <source>
        <dbReference type="ARBA" id="ARBA00022989"/>
    </source>
</evidence>
<keyword evidence="5 8" id="KW-1133">Transmembrane helix</keyword>
<dbReference type="PROSITE" id="PS00217">
    <property type="entry name" value="SUGAR_TRANSPORT_2"/>
    <property type="match status" value="1"/>
</dbReference>
<feature type="transmembrane region" description="Helical" evidence="8">
    <location>
        <begin position="313"/>
        <end position="334"/>
    </location>
</feature>
<dbReference type="OrthoDB" id="8120565at2759"/>
<evidence type="ECO:0000256" key="2">
    <source>
        <dbReference type="ARBA" id="ARBA00010992"/>
    </source>
</evidence>
<proteinExistence type="inferred from homology"/>
<keyword evidence="6 8" id="KW-0472">Membrane</keyword>
<dbReference type="Gene3D" id="1.20.1250.20">
    <property type="entry name" value="MFS general substrate transporter like domains"/>
    <property type="match status" value="1"/>
</dbReference>
<evidence type="ECO:0000256" key="7">
    <source>
        <dbReference type="ARBA" id="ARBA00049119"/>
    </source>
</evidence>
<evidence type="ECO:0000256" key="4">
    <source>
        <dbReference type="ARBA" id="ARBA00022692"/>
    </source>
</evidence>
<dbReference type="GO" id="GO:0016020">
    <property type="term" value="C:membrane"/>
    <property type="evidence" value="ECO:0007669"/>
    <property type="project" value="UniProtKB-SubCell"/>
</dbReference>
<feature type="transmembrane region" description="Helical" evidence="8">
    <location>
        <begin position="349"/>
        <end position="370"/>
    </location>
</feature>
<dbReference type="PANTHER" id="PTHR48022">
    <property type="entry name" value="PLASTIDIC GLUCOSE TRANSPORTER 4"/>
    <property type="match status" value="1"/>
</dbReference>
<dbReference type="Proteomes" id="UP000007431">
    <property type="component" value="Unassembled WGS sequence"/>
</dbReference>
<feature type="transmembrane region" description="Helical" evidence="8">
    <location>
        <begin position="199"/>
        <end position="222"/>
    </location>
</feature>
<dbReference type="KEGG" id="scm:SCHCO_01144263"/>
<protein>
    <recommendedName>
        <fullName evidence="9">Major facilitator superfamily (MFS) profile domain-containing protein</fullName>
    </recommendedName>
</protein>
<comment type="similarity">
    <text evidence="2">Belongs to the major facilitator superfamily. Sugar transporter (TC 2.A.1.1) family.</text>
</comment>
<feature type="transmembrane region" description="Helical" evidence="8">
    <location>
        <begin position="135"/>
        <end position="156"/>
    </location>
</feature>
<dbReference type="OMA" id="CWKRTHV"/>
<sequence>MALQVRVCSPRCCTLAHASIPGLKAVFENKAALLCAVMASFGGLTFGYDQGVISVTLVMDHFLKTVPEIDSGHSGASFNKGLLTAILELGAMLGAMQTGLLADRFSRKRALMIGSVWFVVGSVLQTATYSYSQLIVGRLLGGVGIGMLSSTAPLYISEISPPHVRGALLVWEQVMIVIGVVIAYWLTFGTRYIDSSLSWRLPFGLQLIPGVILFFGAWFLPYSPRWLAMQKRYDECLASLARLRSLPEHDPRVQAEHLTILAEVAVNKEVAALRHPSLDSDQPGSSPSMWQAFVKETKEWRDAFSKRYIKRTIVGAGVAGFQQFTGINALIYYAPTLFASLGLNDDTSILMSGIMNTLQLVGCLPTIALLDQAGRRRLLLIGSTLLVLCHTAVAAIIGRCYQDWSAHHGAGWAGVALVFTFMLSYGATWGPVSWALPPEVFPSSIRAKGVAISVATLWFCNFIVGLITPPLNSAKPYAAFAFYACFALISLAWIYFCVPETKGRSLEDMDAVFHDSSAHDEAERRKKVLQTLLDARSINLKPVDTP</sequence>
<evidence type="ECO:0000259" key="9">
    <source>
        <dbReference type="PROSITE" id="PS50850"/>
    </source>
</evidence>
<evidence type="ECO:0000313" key="10">
    <source>
        <dbReference type="EMBL" id="EFJ00722.1"/>
    </source>
</evidence>
<dbReference type="InParanoid" id="D8PUH4"/>
<feature type="transmembrane region" description="Helical" evidence="8">
    <location>
        <begin position="377"/>
        <end position="397"/>
    </location>
</feature>
<evidence type="ECO:0000313" key="11">
    <source>
        <dbReference type="Proteomes" id="UP000007431"/>
    </source>
</evidence>
<keyword evidence="11" id="KW-1185">Reference proteome</keyword>
<dbReference type="Pfam" id="PF00083">
    <property type="entry name" value="Sugar_tr"/>
    <property type="match status" value="1"/>
</dbReference>
<dbReference type="eggNOG" id="KOG0254">
    <property type="taxonomic scope" value="Eukaryota"/>
</dbReference>
<feature type="transmembrane region" description="Helical" evidence="8">
    <location>
        <begin position="450"/>
        <end position="471"/>
    </location>
</feature>
<gene>
    <name evidence="10" type="ORF">SCHCODRAFT_51132</name>
</gene>
<dbReference type="PROSITE" id="PS00216">
    <property type="entry name" value="SUGAR_TRANSPORT_1"/>
    <property type="match status" value="1"/>
</dbReference>
<evidence type="ECO:0000256" key="1">
    <source>
        <dbReference type="ARBA" id="ARBA00004141"/>
    </source>
</evidence>
<comment type="subcellular location">
    <subcellularLocation>
        <location evidence="1">Membrane</location>
        <topology evidence="1">Multi-pass membrane protein</topology>
    </subcellularLocation>
</comment>
<dbReference type="PANTHER" id="PTHR48022:SF14">
    <property type="entry name" value="MAJOR FACILITATOR SUPERFAMILY (MFS) PROFILE DOMAIN-CONTAINING PROTEIN-RELATED"/>
    <property type="match status" value="1"/>
</dbReference>
<dbReference type="InterPro" id="IPR003663">
    <property type="entry name" value="Sugar/inositol_transpt"/>
</dbReference>
<dbReference type="InterPro" id="IPR050360">
    <property type="entry name" value="MFS_Sugar_Transporters"/>
</dbReference>
<dbReference type="FunFam" id="1.20.1250.20:FF:000026">
    <property type="entry name" value="MFS quinate transporter QutD"/>
    <property type="match status" value="1"/>
</dbReference>
<dbReference type="InterPro" id="IPR036259">
    <property type="entry name" value="MFS_trans_sf"/>
</dbReference>
<dbReference type="VEuPathDB" id="FungiDB:SCHCODRAFT_01144263"/>
<dbReference type="EMBL" id="GL377303">
    <property type="protein sequence ID" value="EFJ00722.1"/>
    <property type="molecule type" value="Genomic_DNA"/>
</dbReference>